<evidence type="ECO:0000259" key="2">
    <source>
        <dbReference type="Pfam" id="PF25547"/>
    </source>
</evidence>
<dbReference type="Pfam" id="PF25547">
    <property type="entry name" value="WXG100_2"/>
    <property type="match status" value="1"/>
</dbReference>
<name>A0ABT0XBE7_9ACTN</name>
<accession>A0ABT0XBE7</accession>
<evidence type="ECO:0000313" key="4">
    <source>
        <dbReference type="Proteomes" id="UP001167160"/>
    </source>
</evidence>
<keyword evidence="4" id="KW-1185">Reference proteome</keyword>
<dbReference type="SUPFAM" id="SSF140453">
    <property type="entry name" value="EsxAB dimer-like"/>
    <property type="match status" value="1"/>
</dbReference>
<dbReference type="InterPro" id="IPR057746">
    <property type="entry name" value="CpnT-like_N"/>
</dbReference>
<evidence type="ECO:0000256" key="1">
    <source>
        <dbReference type="SAM" id="MobiDB-lite"/>
    </source>
</evidence>
<dbReference type="EMBL" id="JAMQGM010000047">
    <property type="protein sequence ID" value="MCM2579848.1"/>
    <property type="molecule type" value="Genomic_DNA"/>
</dbReference>
<reference evidence="3" key="1">
    <citation type="journal article" date="2023" name="Int. J. Syst. Evol. Microbiol.">
        <title>Streptomyces meridianus sp. nov. isolated from brackish water of the Tagus estuary in Alcochete, Portugal.</title>
        <authorList>
            <person name="Santos J.D.N."/>
            <person name="Klimek D."/>
            <person name="Calusinska M."/>
            <person name="Lobo Da Cunha A."/>
            <person name="Catita J."/>
            <person name="Goncalves H."/>
            <person name="Gonzalez I."/>
            <person name="Reyes F."/>
            <person name="Lage O.M."/>
        </authorList>
    </citation>
    <scope>NUCLEOTIDE SEQUENCE</scope>
    <source>
        <strain evidence="3">MTZ3.1</strain>
    </source>
</reference>
<sequence length="252" mass="26899">MSGFADSSEPTTFLTPPKQPEEFSQGLLLDTFNDCSDLMSPTYWVTEAYDMIFGFNPLDEVVEWFSGDWEALAKCAELWTNIGKACEAVSENLKAGNKSLDATWNGNAADAAYVYFDELAKKLHGQKESFDTLCTEYKRLAHAAYSTAEAIKGYLSGIIDGLLITALELAGGTLLSWTGVGAAVGYGLAALEIANILRLWAQATSALGNVQAIVNGAVGVVETVGATLYGTFQGFPIPNSGSPYEHPNPAVT</sequence>
<proteinExistence type="predicted"/>
<gene>
    <name evidence="3" type="ORF">M1E25_21285</name>
</gene>
<dbReference type="Gene3D" id="1.10.287.1060">
    <property type="entry name" value="ESAT-6-like"/>
    <property type="match status" value="1"/>
</dbReference>
<protein>
    <recommendedName>
        <fullName evidence="2">Outer membrane channel protein CpnT-like N-terminal domain-containing protein</fullName>
    </recommendedName>
</protein>
<feature type="domain" description="Outer membrane channel protein CpnT-like N-terminal" evidence="2">
    <location>
        <begin position="66"/>
        <end position="183"/>
    </location>
</feature>
<organism evidence="3 4">
    <name type="scientific">Streptomyces meridianus</name>
    <dbReference type="NCBI Taxonomy" id="2938945"/>
    <lineage>
        <taxon>Bacteria</taxon>
        <taxon>Bacillati</taxon>
        <taxon>Actinomycetota</taxon>
        <taxon>Actinomycetes</taxon>
        <taxon>Kitasatosporales</taxon>
        <taxon>Streptomycetaceae</taxon>
        <taxon>Streptomyces</taxon>
    </lineage>
</organism>
<dbReference type="Proteomes" id="UP001167160">
    <property type="component" value="Unassembled WGS sequence"/>
</dbReference>
<evidence type="ECO:0000313" key="3">
    <source>
        <dbReference type="EMBL" id="MCM2579848.1"/>
    </source>
</evidence>
<comment type="caution">
    <text evidence="3">The sequence shown here is derived from an EMBL/GenBank/DDBJ whole genome shotgun (WGS) entry which is preliminary data.</text>
</comment>
<dbReference type="RefSeq" id="WP_251418159.1">
    <property type="nucleotide sequence ID" value="NZ_JAMQGM010000047.1"/>
</dbReference>
<dbReference type="InterPro" id="IPR036689">
    <property type="entry name" value="ESAT-6-like_sf"/>
</dbReference>
<feature type="region of interest" description="Disordered" evidence="1">
    <location>
        <begin position="1"/>
        <end position="20"/>
    </location>
</feature>